<feature type="transmembrane region" description="Helical" evidence="1">
    <location>
        <begin position="6"/>
        <end position="25"/>
    </location>
</feature>
<dbReference type="eggNOG" id="ENOG502SSCR">
    <property type="taxonomic scope" value="Eukaryota"/>
</dbReference>
<accession>B8LX18</accession>
<dbReference type="GO" id="GO:0020037">
    <property type="term" value="F:heme binding"/>
    <property type="evidence" value="ECO:0007669"/>
    <property type="project" value="InterPro"/>
</dbReference>
<evidence type="ECO:0000256" key="1">
    <source>
        <dbReference type="SAM" id="Phobius"/>
    </source>
</evidence>
<proteinExistence type="predicted"/>
<dbReference type="SUPFAM" id="SSF48264">
    <property type="entry name" value="Cytochrome P450"/>
    <property type="match status" value="1"/>
</dbReference>
<dbReference type="OrthoDB" id="10029320at2759"/>
<dbReference type="PhylomeDB" id="B8LX18"/>
<protein>
    <recommendedName>
        <fullName evidence="4">Cytochrome P450</fullName>
    </recommendedName>
</protein>
<dbReference type="InParanoid" id="B8LX18"/>
<gene>
    <name evidence="2" type="ORF">TSTA_061560</name>
</gene>
<dbReference type="VEuPathDB" id="FungiDB:TSTA_061560"/>
<name>B8LX18_TALSN</name>
<dbReference type="InterPro" id="IPR036396">
    <property type="entry name" value="Cyt_P450_sf"/>
</dbReference>
<dbReference type="EMBL" id="EQ962652">
    <property type="protein sequence ID" value="EED22668.1"/>
    <property type="molecule type" value="Genomic_DNA"/>
</dbReference>
<evidence type="ECO:0008006" key="4">
    <source>
        <dbReference type="Google" id="ProtNLM"/>
    </source>
</evidence>
<evidence type="ECO:0000313" key="2">
    <source>
        <dbReference type="EMBL" id="EED22668.1"/>
    </source>
</evidence>
<dbReference type="AlphaFoldDB" id="B8LX18"/>
<dbReference type="GO" id="GO:0005506">
    <property type="term" value="F:iron ion binding"/>
    <property type="evidence" value="ECO:0007669"/>
    <property type="project" value="InterPro"/>
</dbReference>
<keyword evidence="3" id="KW-1185">Reference proteome</keyword>
<dbReference type="Gene3D" id="1.10.630.10">
    <property type="entry name" value="Cytochrome P450"/>
    <property type="match status" value="1"/>
</dbReference>
<dbReference type="GO" id="GO:0016705">
    <property type="term" value="F:oxidoreductase activity, acting on paired donors, with incorporation or reduction of molecular oxygen"/>
    <property type="evidence" value="ECO:0007669"/>
    <property type="project" value="InterPro"/>
</dbReference>
<evidence type="ECO:0000313" key="3">
    <source>
        <dbReference type="Proteomes" id="UP000001745"/>
    </source>
</evidence>
<sequence>MEDIVYINTLIILVIVPSILARRRVEYLTSMVLRKKVHYCTPNEIRSLIQAKMLPGRKPNHLEPPDSRSLMNQSLKRTFGIQNAFTTSDEIYVVQALTLRAILKVFFFFDKEDGLQDVEFKQLGELAQAINDAWIKSKSENNLLEFRDNRYLRDTLTNVMPRADILDPRKNPLNFILPGFETMWRVVLRGFIEVAYKTGKEHPSWRNALILYSQEPTAEVFNRAYPPDVVSANFLVKEMLRVYPPTKRIYRAWMDGRSAEPLKLAADIESCYLSTNIWGPTAEICDPLRWNNVTNEQQEAFLPFGSKPFECPAKPVFGPRLIGLLVGILIAAFPDGCKLISSDAGEVFGPERLSNKRCMGRSLKLSIPSNYDSTPEIDRK</sequence>
<keyword evidence="1" id="KW-0812">Transmembrane</keyword>
<dbReference type="HOGENOM" id="CLU_044612_0_0_1"/>
<dbReference type="STRING" id="441959.B8LX18"/>
<dbReference type="GO" id="GO:0004497">
    <property type="term" value="F:monooxygenase activity"/>
    <property type="evidence" value="ECO:0007669"/>
    <property type="project" value="InterPro"/>
</dbReference>
<dbReference type="RefSeq" id="XP_002340055.1">
    <property type="nucleotide sequence ID" value="XM_002340014.1"/>
</dbReference>
<keyword evidence="1" id="KW-0472">Membrane</keyword>
<dbReference type="GeneID" id="8109407"/>
<organism evidence="2 3">
    <name type="scientific">Talaromyces stipitatus (strain ATCC 10500 / CBS 375.48 / QM 6759 / NRRL 1006)</name>
    <name type="common">Penicillium stipitatum</name>
    <dbReference type="NCBI Taxonomy" id="441959"/>
    <lineage>
        <taxon>Eukaryota</taxon>
        <taxon>Fungi</taxon>
        <taxon>Dikarya</taxon>
        <taxon>Ascomycota</taxon>
        <taxon>Pezizomycotina</taxon>
        <taxon>Eurotiomycetes</taxon>
        <taxon>Eurotiomycetidae</taxon>
        <taxon>Eurotiales</taxon>
        <taxon>Trichocomaceae</taxon>
        <taxon>Talaromyces</taxon>
        <taxon>Talaromyces sect. Talaromyces</taxon>
    </lineage>
</organism>
<reference evidence="3" key="1">
    <citation type="journal article" date="2015" name="Genome Announc.">
        <title>Genome sequence of the AIDS-associated pathogen Penicillium marneffei (ATCC18224) and its near taxonomic relative Talaromyces stipitatus (ATCC10500).</title>
        <authorList>
            <person name="Nierman W.C."/>
            <person name="Fedorova-Abrams N.D."/>
            <person name="Andrianopoulos A."/>
        </authorList>
    </citation>
    <scope>NUCLEOTIDE SEQUENCE [LARGE SCALE GENOMIC DNA]</scope>
    <source>
        <strain evidence="3">ATCC 10500 / CBS 375.48 / QM 6759 / NRRL 1006</strain>
    </source>
</reference>
<keyword evidence="1" id="KW-1133">Transmembrane helix</keyword>
<dbReference type="Proteomes" id="UP000001745">
    <property type="component" value="Unassembled WGS sequence"/>
</dbReference>